<reference evidence="1 2" key="1">
    <citation type="journal article" date="2018" name="Mol. Biol. Evol.">
        <title>Broad Genomic Sampling Reveals a Smut Pathogenic Ancestry of the Fungal Clade Ustilaginomycotina.</title>
        <authorList>
            <person name="Kijpornyongpan T."/>
            <person name="Mondo S.J."/>
            <person name="Barry K."/>
            <person name="Sandor L."/>
            <person name="Lee J."/>
            <person name="Lipzen A."/>
            <person name="Pangilinan J."/>
            <person name="LaButti K."/>
            <person name="Hainaut M."/>
            <person name="Henrissat B."/>
            <person name="Grigoriev I.V."/>
            <person name="Spatafora J.W."/>
            <person name="Aime M.C."/>
        </authorList>
    </citation>
    <scope>NUCLEOTIDE SEQUENCE [LARGE SCALE GENOMIC DNA]</scope>
    <source>
        <strain evidence="1 2">SA 807</strain>
    </source>
</reference>
<dbReference type="Proteomes" id="UP000245626">
    <property type="component" value="Unassembled WGS sequence"/>
</dbReference>
<evidence type="ECO:0000313" key="1">
    <source>
        <dbReference type="EMBL" id="PWN54314.1"/>
    </source>
</evidence>
<organism evidence="1 2">
    <name type="scientific">Violaceomyces palustris</name>
    <dbReference type="NCBI Taxonomy" id="1673888"/>
    <lineage>
        <taxon>Eukaryota</taxon>
        <taxon>Fungi</taxon>
        <taxon>Dikarya</taxon>
        <taxon>Basidiomycota</taxon>
        <taxon>Ustilaginomycotina</taxon>
        <taxon>Ustilaginomycetes</taxon>
        <taxon>Violaceomycetales</taxon>
        <taxon>Violaceomycetaceae</taxon>
        <taxon>Violaceomyces</taxon>
    </lineage>
</organism>
<protein>
    <submittedName>
        <fullName evidence="1">Uncharacterized protein</fullName>
    </submittedName>
</protein>
<keyword evidence="2" id="KW-1185">Reference proteome</keyword>
<gene>
    <name evidence="1" type="ORF">IE53DRAFT_216204</name>
</gene>
<evidence type="ECO:0000313" key="2">
    <source>
        <dbReference type="Proteomes" id="UP000245626"/>
    </source>
</evidence>
<sequence>MTRSTFYVPLALTQPAGIRFLHPDERVSRVELERRDARWRAKREAEHARSWAEDATLVGSVHSGGGGGGGGGGRSRRGRGGRGAGRRFSTRLRFNSIRTLFRH</sequence>
<proteinExistence type="predicted"/>
<dbReference type="EMBL" id="KZ819688">
    <property type="protein sequence ID" value="PWN54314.1"/>
    <property type="molecule type" value="Genomic_DNA"/>
</dbReference>
<name>A0ACD0P8D7_9BASI</name>
<accession>A0ACD0P8D7</accession>